<gene>
    <name evidence="1" type="ORF">BpHYR1_043441</name>
</gene>
<name>A0A3M7R943_BRAPC</name>
<comment type="caution">
    <text evidence="1">The sequence shown here is derived from an EMBL/GenBank/DDBJ whole genome shotgun (WGS) entry which is preliminary data.</text>
</comment>
<keyword evidence="2" id="KW-1185">Reference proteome</keyword>
<dbReference type="AlphaFoldDB" id="A0A3M7R943"/>
<reference evidence="1 2" key="1">
    <citation type="journal article" date="2018" name="Sci. Rep.">
        <title>Genomic signatures of local adaptation to the degree of environmental predictability in rotifers.</title>
        <authorList>
            <person name="Franch-Gras L."/>
            <person name="Hahn C."/>
            <person name="Garcia-Roger E.M."/>
            <person name="Carmona M.J."/>
            <person name="Serra M."/>
            <person name="Gomez A."/>
        </authorList>
    </citation>
    <scope>NUCLEOTIDE SEQUENCE [LARGE SCALE GENOMIC DNA]</scope>
    <source>
        <strain evidence="1">HYR1</strain>
    </source>
</reference>
<evidence type="ECO:0000313" key="1">
    <source>
        <dbReference type="EMBL" id="RNA20132.1"/>
    </source>
</evidence>
<accession>A0A3M7R943</accession>
<sequence length="90" mass="10503">MHASKVKILCFNAYEYTITNVSYKQINLIRYVFFSFFFLTKLNQNKPTQTELGDSMNSPTAKKLLGSNYTMELDIRYILIRNLLCILPPV</sequence>
<proteinExistence type="predicted"/>
<evidence type="ECO:0000313" key="2">
    <source>
        <dbReference type="Proteomes" id="UP000276133"/>
    </source>
</evidence>
<dbReference type="EMBL" id="REGN01003917">
    <property type="protein sequence ID" value="RNA20132.1"/>
    <property type="molecule type" value="Genomic_DNA"/>
</dbReference>
<organism evidence="1 2">
    <name type="scientific">Brachionus plicatilis</name>
    <name type="common">Marine rotifer</name>
    <name type="synonym">Brachionus muelleri</name>
    <dbReference type="NCBI Taxonomy" id="10195"/>
    <lineage>
        <taxon>Eukaryota</taxon>
        <taxon>Metazoa</taxon>
        <taxon>Spiralia</taxon>
        <taxon>Gnathifera</taxon>
        <taxon>Rotifera</taxon>
        <taxon>Eurotatoria</taxon>
        <taxon>Monogononta</taxon>
        <taxon>Pseudotrocha</taxon>
        <taxon>Ploima</taxon>
        <taxon>Brachionidae</taxon>
        <taxon>Brachionus</taxon>
    </lineage>
</organism>
<dbReference type="Proteomes" id="UP000276133">
    <property type="component" value="Unassembled WGS sequence"/>
</dbReference>
<protein>
    <submittedName>
        <fullName evidence="1">Uncharacterized protein</fullName>
    </submittedName>
</protein>